<evidence type="ECO:0000313" key="1">
    <source>
        <dbReference type="EMBL" id="CAK5086092.1"/>
    </source>
</evidence>
<proteinExistence type="predicted"/>
<organism evidence="1 2">
    <name type="scientific">Meloidogyne enterolobii</name>
    <name type="common">Root-knot nematode worm</name>
    <name type="synonym">Meloidogyne mayaguensis</name>
    <dbReference type="NCBI Taxonomy" id="390850"/>
    <lineage>
        <taxon>Eukaryota</taxon>
        <taxon>Metazoa</taxon>
        <taxon>Ecdysozoa</taxon>
        <taxon>Nematoda</taxon>
        <taxon>Chromadorea</taxon>
        <taxon>Rhabditida</taxon>
        <taxon>Tylenchina</taxon>
        <taxon>Tylenchomorpha</taxon>
        <taxon>Tylenchoidea</taxon>
        <taxon>Meloidogynidae</taxon>
        <taxon>Meloidogyninae</taxon>
        <taxon>Meloidogyne</taxon>
    </lineage>
</organism>
<name>A0ACB1A5Z8_MELEN</name>
<evidence type="ECO:0000313" key="2">
    <source>
        <dbReference type="Proteomes" id="UP001497535"/>
    </source>
</evidence>
<reference evidence="1" key="1">
    <citation type="submission" date="2023-11" db="EMBL/GenBank/DDBJ databases">
        <authorList>
            <person name="Poullet M."/>
        </authorList>
    </citation>
    <scope>NUCLEOTIDE SEQUENCE</scope>
    <source>
        <strain evidence="1">E1834</strain>
    </source>
</reference>
<dbReference type="EMBL" id="CAVMJV010000059">
    <property type="protein sequence ID" value="CAK5086092.1"/>
    <property type="molecule type" value="Genomic_DNA"/>
</dbReference>
<accession>A0ACB1A5Z8</accession>
<gene>
    <name evidence="1" type="ORF">MENTE1834_LOCUS33581</name>
</gene>
<keyword evidence="2" id="KW-1185">Reference proteome</keyword>
<dbReference type="Proteomes" id="UP001497535">
    <property type="component" value="Unassembled WGS sequence"/>
</dbReference>
<protein>
    <submittedName>
        <fullName evidence="1">Uncharacterized protein</fullName>
    </submittedName>
</protein>
<sequence>MMFTVIVVFVLCWTPLYGLYCYFFLSDDKDSSFFQFASSWLSLLSSSLNPLIYICFSQKYRRAFHQLLLLPCRKRYRKIQRATRNTFRLNSSAACSERPSSATHLLLQNSAKSNGHLPLSKGHSYTSATLKPNNRLARGSLDVNMFTNCNNNKLDINLNQRRPSSAVVTSANFSDILISPIQQQKWRRKESEQINEENKSGNCSSQILLEESKENSELQHIPESKKEPEENSVEIKIKTYEKEINTKQLKLTQQNGNLINSEKSKKENNEEEIIKPDVRQLNTLIFTL</sequence>
<comment type="caution">
    <text evidence="1">The sequence shown here is derived from an EMBL/GenBank/DDBJ whole genome shotgun (WGS) entry which is preliminary data.</text>
</comment>